<dbReference type="GO" id="GO:0098703">
    <property type="term" value="P:calcium ion import across plasma membrane"/>
    <property type="evidence" value="ECO:0007669"/>
    <property type="project" value="TreeGrafter"/>
</dbReference>
<gene>
    <name evidence="13" type="ORF">C0Q70_00251</name>
</gene>
<dbReference type="PANTHER" id="PTHR10582">
    <property type="entry name" value="TRANSIENT RECEPTOR POTENTIAL ION CHANNEL PROTEIN"/>
    <property type="match status" value="1"/>
</dbReference>
<dbReference type="AlphaFoldDB" id="A0A2T7PW62"/>
<dbReference type="Proteomes" id="UP000245119">
    <property type="component" value="Linkage Group LG1"/>
</dbReference>
<evidence type="ECO:0000256" key="3">
    <source>
        <dbReference type="ARBA" id="ARBA00022475"/>
    </source>
</evidence>
<comment type="subcellular location">
    <subcellularLocation>
        <location evidence="1">Cell membrane</location>
        <topology evidence="1">Multi-pass membrane protein</topology>
    </subcellularLocation>
</comment>
<dbReference type="InterPro" id="IPR036770">
    <property type="entry name" value="Ankyrin_rpt-contain_sf"/>
</dbReference>
<dbReference type="PANTHER" id="PTHR10582:SF2">
    <property type="entry name" value="INACTIVE"/>
    <property type="match status" value="1"/>
</dbReference>
<keyword evidence="5" id="KW-0107">Calcium channel</keyword>
<keyword evidence="9" id="KW-0407">Ion channel</keyword>
<feature type="region of interest" description="Disordered" evidence="11">
    <location>
        <begin position="697"/>
        <end position="731"/>
    </location>
</feature>
<feature type="transmembrane region" description="Helical" evidence="12">
    <location>
        <begin position="470"/>
        <end position="492"/>
    </location>
</feature>
<dbReference type="InterPro" id="IPR024862">
    <property type="entry name" value="TRPV"/>
</dbReference>
<evidence type="ECO:0000256" key="11">
    <source>
        <dbReference type="SAM" id="MobiDB-lite"/>
    </source>
</evidence>
<keyword evidence="10" id="KW-0040">ANK repeat</keyword>
<keyword evidence="7" id="KW-0106">Calcium</keyword>
<evidence type="ECO:0000313" key="14">
    <source>
        <dbReference type="Proteomes" id="UP000245119"/>
    </source>
</evidence>
<proteinExistence type="predicted"/>
<evidence type="ECO:0000256" key="12">
    <source>
        <dbReference type="SAM" id="Phobius"/>
    </source>
</evidence>
<keyword evidence="2" id="KW-0813">Transport</keyword>
<evidence type="ECO:0000256" key="1">
    <source>
        <dbReference type="ARBA" id="ARBA00004651"/>
    </source>
</evidence>
<reference evidence="13 14" key="1">
    <citation type="submission" date="2018-04" db="EMBL/GenBank/DDBJ databases">
        <title>The genome of golden apple snail Pomacea canaliculata provides insight into stress tolerance and invasive adaptation.</title>
        <authorList>
            <person name="Liu C."/>
            <person name="Liu B."/>
            <person name="Ren Y."/>
            <person name="Zhang Y."/>
            <person name="Wang H."/>
            <person name="Li S."/>
            <person name="Jiang F."/>
            <person name="Yin L."/>
            <person name="Zhang G."/>
            <person name="Qian W."/>
            <person name="Fan W."/>
        </authorList>
    </citation>
    <scope>NUCLEOTIDE SEQUENCE [LARGE SCALE GENOMIC DNA]</scope>
    <source>
        <strain evidence="13">SZHN2017</strain>
        <tissue evidence="13">Muscle</tissue>
    </source>
</reference>
<evidence type="ECO:0000256" key="5">
    <source>
        <dbReference type="ARBA" id="ARBA00022673"/>
    </source>
</evidence>
<dbReference type="PROSITE" id="PS50088">
    <property type="entry name" value="ANK_REPEAT"/>
    <property type="match status" value="1"/>
</dbReference>
<evidence type="ECO:0000256" key="9">
    <source>
        <dbReference type="ARBA" id="ARBA00023303"/>
    </source>
</evidence>
<dbReference type="SMART" id="SM00248">
    <property type="entry name" value="ANK"/>
    <property type="match status" value="2"/>
</dbReference>
<feature type="transmembrane region" description="Helical" evidence="12">
    <location>
        <begin position="381"/>
        <end position="402"/>
    </location>
</feature>
<keyword evidence="12" id="KW-1133">Transmembrane helix</keyword>
<dbReference type="SUPFAM" id="SSF48403">
    <property type="entry name" value="Ankyrin repeat"/>
    <property type="match status" value="1"/>
</dbReference>
<feature type="transmembrane region" description="Helical" evidence="12">
    <location>
        <begin position="537"/>
        <end position="560"/>
    </location>
</feature>
<keyword evidence="3" id="KW-1003">Cell membrane</keyword>
<protein>
    <submittedName>
        <fullName evidence="13">Uncharacterized protein</fullName>
    </submittedName>
</protein>
<accession>A0A2T7PW62</accession>
<dbReference type="STRING" id="400727.A0A2T7PW62"/>
<feature type="compositionally biased region" description="Basic and acidic residues" evidence="11">
    <location>
        <begin position="704"/>
        <end position="717"/>
    </location>
</feature>
<evidence type="ECO:0000256" key="6">
    <source>
        <dbReference type="ARBA" id="ARBA00022737"/>
    </source>
</evidence>
<keyword evidence="6" id="KW-0677">Repeat</keyword>
<dbReference type="GO" id="GO:0005262">
    <property type="term" value="F:calcium channel activity"/>
    <property type="evidence" value="ECO:0007669"/>
    <property type="project" value="UniProtKB-KW"/>
</dbReference>
<evidence type="ECO:0000256" key="4">
    <source>
        <dbReference type="ARBA" id="ARBA00022568"/>
    </source>
</evidence>
<feature type="repeat" description="ANK" evidence="10">
    <location>
        <begin position="169"/>
        <end position="201"/>
    </location>
</feature>
<evidence type="ECO:0000256" key="8">
    <source>
        <dbReference type="ARBA" id="ARBA00023065"/>
    </source>
</evidence>
<dbReference type="InterPro" id="IPR002110">
    <property type="entry name" value="Ankyrin_rpt"/>
</dbReference>
<evidence type="ECO:0000256" key="2">
    <source>
        <dbReference type="ARBA" id="ARBA00022448"/>
    </source>
</evidence>
<dbReference type="EMBL" id="PZQS01000001">
    <property type="protein sequence ID" value="PVD37653.1"/>
    <property type="molecule type" value="Genomic_DNA"/>
</dbReference>
<feature type="region of interest" description="Disordered" evidence="11">
    <location>
        <begin position="1"/>
        <end position="40"/>
    </location>
</feature>
<keyword evidence="14" id="KW-1185">Reference proteome</keyword>
<keyword evidence="4" id="KW-0109">Calcium transport</keyword>
<keyword evidence="12" id="KW-0472">Membrane</keyword>
<dbReference type="OrthoDB" id="6281279at2759"/>
<comment type="caution">
    <text evidence="13">The sequence shown here is derived from an EMBL/GenBank/DDBJ whole genome shotgun (WGS) entry which is preliminary data.</text>
</comment>
<dbReference type="GO" id="GO:0005886">
    <property type="term" value="C:plasma membrane"/>
    <property type="evidence" value="ECO:0007669"/>
    <property type="project" value="UniProtKB-SubCell"/>
</dbReference>
<evidence type="ECO:0000256" key="7">
    <source>
        <dbReference type="ARBA" id="ARBA00022837"/>
    </source>
</evidence>
<dbReference type="PROSITE" id="PS50297">
    <property type="entry name" value="ANK_REP_REGION"/>
    <property type="match status" value="1"/>
</dbReference>
<organism evidence="13 14">
    <name type="scientific">Pomacea canaliculata</name>
    <name type="common">Golden apple snail</name>
    <dbReference type="NCBI Taxonomy" id="400727"/>
    <lineage>
        <taxon>Eukaryota</taxon>
        <taxon>Metazoa</taxon>
        <taxon>Spiralia</taxon>
        <taxon>Lophotrochozoa</taxon>
        <taxon>Mollusca</taxon>
        <taxon>Gastropoda</taxon>
        <taxon>Caenogastropoda</taxon>
        <taxon>Architaenioglossa</taxon>
        <taxon>Ampullarioidea</taxon>
        <taxon>Ampullariidae</taxon>
        <taxon>Pomacea</taxon>
    </lineage>
</organism>
<feature type="compositionally biased region" description="Polar residues" evidence="11">
    <location>
        <begin position="1"/>
        <end position="11"/>
    </location>
</feature>
<feature type="transmembrane region" description="Helical" evidence="12">
    <location>
        <begin position="602"/>
        <end position="625"/>
    </location>
</feature>
<dbReference type="Gene3D" id="1.25.40.20">
    <property type="entry name" value="Ankyrin repeat-containing domain"/>
    <property type="match status" value="1"/>
</dbReference>
<feature type="compositionally biased region" description="Basic and acidic residues" evidence="11">
    <location>
        <begin position="13"/>
        <end position="29"/>
    </location>
</feature>
<name>A0A2T7PW62_POMCA</name>
<feature type="transmembrane region" description="Helical" evidence="12">
    <location>
        <begin position="431"/>
        <end position="449"/>
    </location>
</feature>
<evidence type="ECO:0000256" key="10">
    <source>
        <dbReference type="PROSITE-ProRule" id="PRU00023"/>
    </source>
</evidence>
<keyword evidence="12" id="KW-0812">Transmembrane</keyword>
<sequence>MSNPSSSQKNGNSKRDNDSGKADNLKEQEPNTNLKPKKYKEVYKELKQNIKKKEKDAIFKQVEAIKDDDLIMDFENHEKGEASLLQMAANYNADDEVIIKLAKKFPGLIALQRNNEFEGQTVLHTFISQQKLGLVRKVLNIMKTKKPNELPTLLLTKAIGPRFVATVLMGELPLTVAALTFNMDMVKLLYKNGATPHARNSEGDTMLHSLVRWAALYPEKLEDVEKMIKNLHSWLHRLLKPSLLNLILDLDDVYRRLDKNDGVFDSLEYDVTEIDPVARRLWLEKRASNLSANKVKPASALGLPPSSQQMLEVSCFSSTLPLTLSIRAPPEKKINPFTQKRTAAVLELICETEDMKKAFRMLDTYVLRSIIKKKWFHYRKYFWTWFLLHILWMTLLSTYAIYRAKLIPTALLAGSNATNVTSGPSDMHRKFVDGVAGLSIVGGVFLLLIEFIRYFLRGQPLALLSVHYNGVYRLFQLLVGLSLFIDGIWYFTTGPENNYFLILELLVGWWFLTFFLRPFYWFSYYTVLLQKVLLGDMIRFCLIISLELLAFSLSMYIVYIPSDGGPPDGLHGLNFTLLTMFNLMMGLNGLEDLYTAPRPWLAIALYIGFVLLTSLLMLNSLIAMMSNTCNLVSEDKVKQSDLQRLSVVLMIEGMLPGCLTCNSGKDTLFSYYDYRREQKAREIRYFTKITSVSINGSQMTQTRDLQKQKPSRTKDTEGSSTMEQERARRKAVVTSTIVSPAVISLNVAPPTTINFTGKQPRRLTTLSTDT</sequence>
<keyword evidence="8" id="KW-0406">Ion transport</keyword>
<evidence type="ECO:0000313" key="13">
    <source>
        <dbReference type="EMBL" id="PVD37653.1"/>
    </source>
</evidence>